<keyword evidence="2" id="KW-1185">Reference proteome</keyword>
<evidence type="ECO:0000313" key="1">
    <source>
        <dbReference type="EMBL" id="MQY27350.1"/>
    </source>
</evidence>
<dbReference type="InterPro" id="IPR007995">
    <property type="entry name" value="DUF742"/>
</dbReference>
<comment type="caution">
    <text evidence="1">The sequence shown here is derived from an EMBL/GenBank/DDBJ whole genome shotgun (WGS) entry which is preliminary data.</text>
</comment>
<name>A0A7K0DNN1_9NOCA</name>
<proteinExistence type="predicted"/>
<gene>
    <name evidence="1" type="ORF">NRB56_29330</name>
</gene>
<reference evidence="1 2" key="1">
    <citation type="submission" date="2019-10" db="EMBL/GenBank/DDBJ databases">
        <title>Nocardia macrotermitis sp. nov. and Nocardia aurantia sp. nov., isolated from the gut of fungus growing-termite Macrotermes natalensis.</title>
        <authorList>
            <person name="Benndorf R."/>
            <person name="Schwitalla J."/>
            <person name="Martin K."/>
            <person name="De Beer W."/>
            <person name="Kaster A.-K."/>
            <person name="Vollmers J."/>
            <person name="Poulsen M."/>
            <person name="Beemelmanns C."/>
        </authorList>
    </citation>
    <scope>NUCLEOTIDE SEQUENCE [LARGE SCALE GENOMIC DNA]</scope>
    <source>
        <strain evidence="1 2">RB56</strain>
    </source>
</reference>
<evidence type="ECO:0000313" key="2">
    <source>
        <dbReference type="Proteomes" id="UP000431401"/>
    </source>
</evidence>
<dbReference type="AlphaFoldDB" id="A0A7K0DNN1"/>
<protein>
    <recommendedName>
        <fullName evidence="3">DUF742 domain-containing protein</fullName>
    </recommendedName>
</protein>
<dbReference type="EMBL" id="WEGI01000006">
    <property type="protein sequence ID" value="MQY27350.1"/>
    <property type="molecule type" value="Genomic_DNA"/>
</dbReference>
<evidence type="ECO:0008006" key="3">
    <source>
        <dbReference type="Google" id="ProtNLM"/>
    </source>
</evidence>
<dbReference type="OrthoDB" id="4244884at2"/>
<dbReference type="Pfam" id="PF05331">
    <property type="entry name" value="DUF742"/>
    <property type="match status" value="1"/>
</dbReference>
<dbReference type="Proteomes" id="UP000431401">
    <property type="component" value="Unassembled WGS sequence"/>
</dbReference>
<dbReference type="RefSeq" id="WP_153342416.1">
    <property type="nucleotide sequence ID" value="NZ_WEGI01000006.1"/>
</dbReference>
<sequence>MPRFGEPWFDDQAGPLVRPYTVTRGRTLGAGRELDMLTVVMTKSSPTPLRRPEPEYPEILRLCTTPQSVAEVSAILRLPLAVTKILVADLIGDGHLNFRAPDRPGAGTHDLTTLRAVLDGIRKL</sequence>
<dbReference type="PANTHER" id="PTHR36221">
    <property type="entry name" value="DUF742 DOMAIN-CONTAINING PROTEIN"/>
    <property type="match status" value="1"/>
</dbReference>
<accession>A0A7K0DNN1</accession>
<organism evidence="1 2">
    <name type="scientific">Nocardia aurantia</name>
    <dbReference type="NCBI Taxonomy" id="2585199"/>
    <lineage>
        <taxon>Bacteria</taxon>
        <taxon>Bacillati</taxon>
        <taxon>Actinomycetota</taxon>
        <taxon>Actinomycetes</taxon>
        <taxon>Mycobacteriales</taxon>
        <taxon>Nocardiaceae</taxon>
        <taxon>Nocardia</taxon>
    </lineage>
</organism>
<dbReference type="PANTHER" id="PTHR36221:SF1">
    <property type="entry name" value="DUF742 DOMAIN-CONTAINING PROTEIN"/>
    <property type="match status" value="1"/>
</dbReference>